<feature type="region of interest" description="Disordered" evidence="1">
    <location>
        <begin position="7"/>
        <end position="43"/>
    </location>
</feature>
<keyword evidence="3" id="KW-1185">Reference proteome</keyword>
<comment type="caution">
    <text evidence="2">The sequence shown here is derived from an EMBL/GenBank/DDBJ whole genome shotgun (WGS) entry which is preliminary data.</text>
</comment>
<proteinExistence type="predicted"/>
<feature type="region of interest" description="Disordered" evidence="1">
    <location>
        <begin position="99"/>
        <end position="128"/>
    </location>
</feature>
<accession>A0ABQ9XVV9</accession>
<evidence type="ECO:0000313" key="3">
    <source>
        <dbReference type="Proteomes" id="UP001281761"/>
    </source>
</evidence>
<sequence>MIIRLKAEQDQQPSLHSVSLPSLPVLPPSQPQHRPQSEQSQQSQFDIAIFAQSLISNDFSNHPSALNYHFEDYIIRYPDVYDISSILSEMNLSINPTLDEHVEINPPPELSSSSEPSPQSEMQKDDVCAESEVQIDNPASDEASLDSISFITQFCERPQPTQHSIVRYDSQLHDSRRSTTGFADDDEMGGFLPQHDNPLSHRLLCIPSTADNQLLLTLSSTAILASLIHVDLVQAYLKISGLIVESAPISESHPSTPIPSIFSERYPHYPSSLTMISQQISPTVLTHSPLSLPSFTSRTTPFILSSPSSYFFSLPQPCHIADCSSEMLKILTTVVPCLSIPPLEQLHSHLNNTFSLVVPRISENHSSDACLSPTGLRTLVHDLTPLSWEAYVLKCIGWNILPSDFASFYLSDINSSFLEANLRKIPKPNPEWVGSQQFIVLNEPSEPSSIPFSDWANLSKRQKQEFVKARRLVSLLHAAHPKADEGQSDMFNLSTFDKTFIKETSTNVQNKQTPTDFAKTLVEQDRSILDPLETFVALFDFTRDALNSLQELLRFLRDEMDYYAEHNPTDLANPDQVLLSKVDLEEETPPPLPEASLFVGCFSDGFDIPNG</sequence>
<feature type="compositionally biased region" description="Low complexity" evidence="1">
    <location>
        <begin position="11"/>
        <end position="23"/>
    </location>
</feature>
<dbReference type="Proteomes" id="UP001281761">
    <property type="component" value="Unassembled WGS sequence"/>
</dbReference>
<gene>
    <name evidence="2" type="ORF">BLNAU_9475</name>
</gene>
<organism evidence="2 3">
    <name type="scientific">Blattamonas nauphoetae</name>
    <dbReference type="NCBI Taxonomy" id="2049346"/>
    <lineage>
        <taxon>Eukaryota</taxon>
        <taxon>Metamonada</taxon>
        <taxon>Preaxostyla</taxon>
        <taxon>Oxymonadida</taxon>
        <taxon>Blattamonas</taxon>
    </lineage>
</organism>
<dbReference type="EMBL" id="JARBJD010000065">
    <property type="protein sequence ID" value="KAK2955616.1"/>
    <property type="molecule type" value="Genomic_DNA"/>
</dbReference>
<evidence type="ECO:0000313" key="2">
    <source>
        <dbReference type="EMBL" id="KAK2955616.1"/>
    </source>
</evidence>
<reference evidence="2 3" key="1">
    <citation type="journal article" date="2022" name="bioRxiv">
        <title>Genomics of Preaxostyla Flagellates Illuminates Evolutionary Transitions and the Path Towards Mitochondrial Loss.</title>
        <authorList>
            <person name="Novak L.V.F."/>
            <person name="Treitli S.C."/>
            <person name="Pyrih J."/>
            <person name="Halakuc P."/>
            <person name="Pipaliya S.V."/>
            <person name="Vacek V."/>
            <person name="Brzon O."/>
            <person name="Soukal P."/>
            <person name="Eme L."/>
            <person name="Dacks J.B."/>
            <person name="Karnkowska A."/>
            <person name="Elias M."/>
            <person name="Hampl V."/>
        </authorList>
    </citation>
    <scope>NUCLEOTIDE SEQUENCE [LARGE SCALE GENOMIC DNA]</scope>
    <source>
        <strain evidence="2">NAU3</strain>
        <tissue evidence="2">Gut</tissue>
    </source>
</reference>
<feature type="compositionally biased region" description="Low complexity" evidence="1">
    <location>
        <begin position="110"/>
        <end position="121"/>
    </location>
</feature>
<name>A0ABQ9XVV9_9EUKA</name>
<evidence type="ECO:0000256" key="1">
    <source>
        <dbReference type="SAM" id="MobiDB-lite"/>
    </source>
</evidence>
<protein>
    <submittedName>
        <fullName evidence="2">Uncharacterized protein</fullName>
    </submittedName>
</protein>